<name>X8AFR7_MYCXE</name>
<dbReference type="GO" id="GO:0046872">
    <property type="term" value="F:metal ion binding"/>
    <property type="evidence" value="ECO:0007669"/>
    <property type="project" value="UniProtKB-KW"/>
</dbReference>
<keyword evidence="4 6" id="KW-0472">Membrane</keyword>
<feature type="transmembrane region" description="Helical" evidence="6">
    <location>
        <begin position="93"/>
        <end position="115"/>
    </location>
</feature>
<evidence type="ECO:0000256" key="4">
    <source>
        <dbReference type="ARBA" id="ARBA00023136"/>
    </source>
</evidence>
<evidence type="ECO:0000256" key="5">
    <source>
        <dbReference type="PIRSR" id="PIRSR604254-1"/>
    </source>
</evidence>
<protein>
    <submittedName>
        <fullName evidence="7">Hemolysin-III related family protein</fullName>
    </submittedName>
</protein>
<evidence type="ECO:0000256" key="1">
    <source>
        <dbReference type="ARBA" id="ARBA00004141"/>
    </source>
</evidence>
<evidence type="ECO:0000256" key="2">
    <source>
        <dbReference type="ARBA" id="ARBA00022692"/>
    </source>
</evidence>
<dbReference type="InterPro" id="IPR004254">
    <property type="entry name" value="AdipoR/HlyIII-related"/>
</dbReference>
<feature type="transmembrane region" description="Helical" evidence="6">
    <location>
        <begin position="191"/>
        <end position="211"/>
    </location>
</feature>
<feature type="transmembrane region" description="Helical" evidence="6">
    <location>
        <begin position="66"/>
        <end position="87"/>
    </location>
</feature>
<keyword evidence="5" id="KW-0479">Metal-binding</keyword>
<feature type="transmembrane region" description="Helical" evidence="6">
    <location>
        <begin position="136"/>
        <end position="155"/>
    </location>
</feature>
<organism evidence="7">
    <name type="scientific">Mycobacterium xenopi 4042</name>
    <dbReference type="NCBI Taxonomy" id="1299334"/>
    <lineage>
        <taxon>Bacteria</taxon>
        <taxon>Bacillati</taxon>
        <taxon>Actinomycetota</taxon>
        <taxon>Actinomycetes</taxon>
        <taxon>Mycobacteriales</taxon>
        <taxon>Mycobacteriaceae</taxon>
        <taxon>Mycobacterium</taxon>
    </lineage>
</organism>
<gene>
    <name evidence="7" type="ORF">I553_4086</name>
</gene>
<comment type="subcellular location">
    <subcellularLocation>
        <location evidence="1">Membrane</location>
        <topology evidence="1">Multi-pass membrane protein</topology>
    </subcellularLocation>
</comment>
<dbReference type="PATRIC" id="fig|1299334.3.peg.5778"/>
<keyword evidence="3 6" id="KW-1133">Transmembrane helix</keyword>
<proteinExistence type="predicted"/>
<dbReference type="Pfam" id="PF03006">
    <property type="entry name" value="HlyIII"/>
    <property type="match status" value="1"/>
</dbReference>
<dbReference type="GO" id="GO:0016020">
    <property type="term" value="C:membrane"/>
    <property type="evidence" value="ECO:0007669"/>
    <property type="project" value="UniProtKB-SubCell"/>
</dbReference>
<keyword evidence="2 6" id="KW-0812">Transmembrane</keyword>
<evidence type="ECO:0000256" key="6">
    <source>
        <dbReference type="SAM" id="Phobius"/>
    </source>
</evidence>
<evidence type="ECO:0000313" key="7">
    <source>
        <dbReference type="EMBL" id="EUA29833.1"/>
    </source>
</evidence>
<feature type="binding site" evidence="5">
    <location>
        <position position="116"/>
    </location>
    <ligand>
        <name>Zn(2+)</name>
        <dbReference type="ChEBI" id="CHEBI:29105"/>
    </ligand>
</feature>
<reference evidence="7" key="1">
    <citation type="submission" date="2014-01" db="EMBL/GenBank/DDBJ databases">
        <authorList>
            <person name="Brown-Elliot B."/>
            <person name="Wallace R."/>
            <person name="Lenaerts A."/>
            <person name="Ordway D."/>
            <person name="DeGroote M.A."/>
            <person name="Parker T."/>
            <person name="Sizemore C."/>
            <person name="Tallon L.J."/>
            <person name="Sadzewicz L.K."/>
            <person name="Sengamalay N."/>
            <person name="Fraser C.M."/>
            <person name="Hine E."/>
            <person name="Shefchek K.A."/>
            <person name="Das S.P."/>
            <person name="Tettelin H."/>
        </authorList>
    </citation>
    <scope>NUCLEOTIDE SEQUENCE [LARGE SCALE GENOMIC DNA]</scope>
    <source>
        <strain evidence="7">4042</strain>
    </source>
</reference>
<evidence type="ECO:0000256" key="3">
    <source>
        <dbReference type="ARBA" id="ARBA00022989"/>
    </source>
</evidence>
<keyword evidence="5" id="KW-0862">Zinc</keyword>
<dbReference type="EMBL" id="JAOB01000060">
    <property type="protein sequence ID" value="EUA29833.1"/>
    <property type="molecule type" value="Genomic_DNA"/>
</dbReference>
<sequence>MARGTRGFLDIRITVGYKHGSDLDEAGREMRASTGVRDAASGPAAAAGQFVEGAVNVLVKPRFRGWIHVHSAVVAIVAGATLVAVSWPLAGTAAGLATLTYTAAIVAMFAVSATYHRIHWNSVTARIWMRRLDHSMIFVFIAGSYTPFAVCAMPTREGQLVLWMVWGGALAGIVLKMCWPTAPRWVGVPLYLMLSWVAIWFIGPILHGAGWPRWCCSSSAGDLQPRRAVLRAALARSVADDIRLPRVLPRLHRVGGDLPLHRDVVRGLLAREPRGEQTQNRPNPAGFGRFCVCSPATAG</sequence>
<dbReference type="AlphaFoldDB" id="X8AFR7"/>
<feature type="transmembrane region" description="Helical" evidence="6">
    <location>
        <begin position="161"/>
        <end position="179"/>
    </location>
</feature>
<accession>X8AFR7</accession>
<comment type="caution">
    <text evidence="7">The sequence shown here is derived from an EMBL/GenBank/DDBJ whole genome shotgun (WGS) entry which is preliminary data.</text>
</comment>